<dbReference type="OrthoDB" id="5771335at2"/>
<protein>
    <submittedName>
        <fullName evidence="2">Uncharacterized protein</fullName>
    </submittedName>
</protein>
<dbReference type="EMBL" id="SRIO01000009">
    <property type="protein sequence ID" value="TFZ82440.1"/>
    <property type="molecule type" value="Genomic_DNA"/>
</dbReference>
<dbReference type="RefSeq" id="WP_135281915.1">
    <property type="nucleotide sequence ID" value="NZ_SRIO01000009.1"/>
</dbReference>
<evidence type="ECO:0000313" key="3">
    <source>
        <dbReference type="Proteomes" id="UP000297890"/>
    </source>
</evidence>
<sequence>MTRLHTPQRSHPSASMIGSPGYMWPTIAGLVVYENREGCKQADLPGVGPVAVIRELELARRRGHCNSDVGSKHGDKSVSCDLIR</sequence>
<comment type="caution">
    <text evidence="2">The sequence shown here is derived from an EMBL/GenBank/DDBJ whole genome shotgun (WGS) entry which is preliminary data.</text>
</comment>
<feature type="region of interest" description="Disordered" evidence="1">
    <location>
        <begin position="65"/>
        <end position="84"/>
    </location>
</feature>
<dbReference type="AlphaFoldDB" id="A0A4Z0FA03"/>
<name>A0A4Z0FA03_9GAMM</name>
<evidence type="ECO:0000256" key="1">
    <source>
        <dbReference type="SAM" id="MobiDB-lite"/>
    </source>
</evidence>
<evidence type="ECO:0000313" key="2">
    <source>
        <dbReference type="EMBL" id="TFZ82440.1"/>
    </source>
</evidence>
<gene>
    <name evidence="2" type="ORF">E4680_08135</name>
</gene>
<feature type="compositionally biased region" description="Basic and acidic residues" evidence="1">
    <location>
        <begin position="70"/>
        <end position="84"/>
    </location>
</feature>
<accession>A0A4Z0FA03</accession>
<keyword evidence="3" id="KW-1185">Reference proteome</keyword>
<dbReference type="Proteomes" id="UP000297890">
    <property type="component" value="Unassembled WGS sequence"/>
</dbReference>
<organism evidence="2 3">
    <name type="scientific">Candidatus Macondimonas diazotrophica</name>
    <dbReference type="NCBI Taxonomy" id="2305248"/>
    <lineage>
        <taxon>Bacteria</taxon>
        <taxon>Pseudomonadati</taxon>
        <taxon>Pseudomonadota</taxon>
        <taxon>Gammaproteobacteria</taxon>
        <taxon>Chromatiales</taxon>
        <taxon>Ectothiorhodospiraceae</taxon>
        <taxon>Candidatus Macondimonas</taxon>
    </lineage>
</organism>
<proteinExistence type="predicted"/>
<reference evidence="2 3" key="1">
    <citation type="journal article" date="2019" name="ISME J.">
        <title>Candidatus Macondimonas diazotrophica, a novel gammaproteobacterial genus dominating crude-oil-contaminated coastal sediments.</title>
        <authorList>
            <person name="Karthikeyan S."/>
            <person name="Konstantinidis K."/>
        </authorList>
    </citation>
    <scope>NUCLEOTIDE SEQUENCE [LARGE SCALE GENOMIC DNA]</scope>
    <source>
        <strain evidence="2 3">KTK01</strain>
    </source>
</reference>